<feature type="compositionally biased region" description="Basic and acidic residues" evidence="1">
    <location>
        <begin position="180"/>
        <end position="213"/>
    </location>
</feature>
<dbReference type="GeneID" id="39989053"/>
<dbReference type="PANTHER" id="PTHR38019:SF1">
    <property type="entry name" value="N-ACETYLTRANSFERASE DOMAIN-CONTAINING PROTEIN"/>
    <property type="match status" value="1"/>
</dbReference>
<evidence type="ECO:0000256" key="1">
    <source>
        <dbReference type="SAM" id="MobiDB-lite"/>
    </source>
</evidence>
<dbReference type="VEuPathDB" id="TriTrypDB:TM35_000352200"/>
<feature type="compositionally biased region" description="Low complexity" evidence="1">
    <location>
        <begin position="229"/>
        <end position="240"/>
    </location>
</feature>
<dbReference type="AlphaFoldDB" id="A0A1X0NL96"/>
<sequence>MSTRKGNVHVTDASCQVSSPPVINDAPTSSLIKTSQKETSTATVRTSSSKRIPSNSPNVPTPVLDRTGSVNNHSHSPPFRDLSYTQFSCSQSQHTQQGHPHTELVSLNNFEQVPRIKDVFNSPRSLKACQIEGVNPTELLPRETNDFMGPGVPENIARIRQMAYENRRKVTLERARRTREKIVTEEQENEVKTDGNTKSEDAKGDQGEKEEQKQMNAANSPRTTPARNSTTYGRGSRSSSLPWRTSPSRSRHTSIGRFTRDKSYGRSTSVGAMMIYSRLISSNREPTETEIRMLERIDEREFRTSEARRRMVHDDREREQKIIKQELKKSLQAVHHLVEKESKRNKDIYLRRLQWEERLSAARERQKRDEIERRMKVEARVTHTNLSQADDRFRQFLARRCESVP</sequence>
<organism evidence="2 3">
    <name type="scientific">Trypanosoma theileri</name>
    <dbReference type="NCBI Taxonomy" id="67003"/>
    <lineage>
        <taxon>Eukaryota</taxon>
        <taxon>Discoba</taxon>
        <taxon>Euglenozoa</taxon>
        <taxon>Kinetoplastea</taxon>
        <taxon>Metakinetoplastina</taxon>
        <taxon>Trypanosomatida</taxon>
        <taxon>Trypanosomatidae</taxon>
        <taxon>Trypanosoma</taxon>
    </lineage>
</organism>
<feature type="compositionally biased region" description="Polar residues" evidence="1">
    <location>
        <begin position="13"/>
        <end position="58"/>
    </location>
</feature>
<dbReference type="RefSeq" id="XP_028879542.1">
    <property type="nucleotide sequence ID" value="XM_029029273.1"/>
</dbReference>
<feature type="region of interest" description="Disordered" evidence="1">
    <location>
        <begin position="1"/>
        <end position="63"/>
    </location>
</feature>
<comment type="caution">
    <text evidence="2">The sequence shown here is derived from an EMBL/GenBank/DDBJ whole genome shotgun (WGS) entry which is preliminary data.</text>
</comment>
<reference evidence="2 3" key="1">
    <citation type="submission" date="2017-03" db="EMBL/GenBank/DDBJ databases">
        <title>An alternative strategy for trypanosome survival in the mammalian bloodstream revealed through genome and transcriptome analysis of the ubiquitous bovine parasite Trypanosoma (Megatrypanum) theileri.</title>
        <authorList>
            <person name="Kelly S."/>
            <person name="Ivens A."/>
            <person name="Mott A."/>
            <person name="O'Neill E."/>
            <person name="Emms D."/>
            <person name="Macleod O."/>
            <person name="Voorheis P."/>
            <person name="Matthews J."/>
            <person name="Matthews K."/>
            <person name="Carrington M."/>
        </authorList>
    </citation>
    <scope>NUCLEOTIDE SEQUENCE [LARGE SCALE GENOMIC DNA]</scope>
    <source>
        <strain evidence="2">Edinburgh</strain>
    </source>
</reference>
<protein>
    <submittedName>
        <fullName evidence="2">Uncharacterized protein</fullName>
    </submittedName>
</protein>
<feature type="compositionally biased region" description="Polar residues" evidence="1">
    <location>
        <begin position="214"/>
        <end position="228"/>
    </location>
</feature>
<keyword evidence="3" id="KW-1185">Reference proteome</keyword>
<evidence type="ECO:0000313" key="3">
    <source>
        <dbReference type="Proteomes" id="UP000192257"/>
    </source>
</evidence>
<dbReference type="EMBL" id="NBCO01000035">
    <property type="protein sequence ID" value="ORC85476.1"/>
    <property type="molecule type" value="Genomic_DNA"/>
</dbReference>
<gene>
    <name evidence="2" type="ORF">TM35_000352200</name>
</gene>
<feature type="region of interest" description="Disordered" evidence="1">
    <location>
        <begin position="180"/>
        <end position="255"/>
    </location>
</feature>
<accession>A0A1X0NL96</accession>
<name>A0A1X0NL96_9TRYP</name>
<dbReference type="OrthoDB" id="310405at2759"/>
<proteinExistence type="predicted"/>
<dbReference type="Proteomes" id="UP000192257">
    <property type="component" value="Unassembled WGS sequence"/>
</dbReference>
<evidence type="ECO:0000313" key="2">
    <source>
        <dbReference type="EMBL" id="ORC85476.1"/>
    </source>
</evidence>
<dbReference type="PANTHER" id="PTHR38019">
    <property type="entry name" value="KDA ANTIGEN P200, PUTATIVE-RELATED"/>
    <property type="match status" value="1"/>
</dbReference>